<proteinExistence type="predicted"/>
<dbReference type="EMBL" id="NILC01000004">
    <property type="protein sequence ID" value="TWL33160.1"/>
    <property type="molecule type" value="Genomic_DNA"/>
</dbReference>
<dbReference type="AlphaFoldDB" id="A0A8B5YHL8"/>
<evidence type="ECO:0000313" key="1">
    <source>
        <dbReference type="EMBL" id="TWL33160.1"/>
    </source>
</evidence>
<dbReference type="Proteomes" id="UP000435910">
    <property type="component" value="Unassembled WGS sequence"/>
</dbReference>
<gene>
    <name evidence="1" type="ORF">CHCC16736_3972</name>
</gene>
<name>A0A8B5YHL8_BACLI</name>
<protein>
    <submittedName>
        <fullName evidence="1">Uncharacterized protein</fullName>
    </submittedName>
</protein>
<reference evidence="1 2" key="1">
    <citation type="submission" date="2019-06" db="EMBL/GenBank/DDBJ databases">
        <title>Genome sequence analysis of &gt;100 Bacillus licheniformis strains suggests intrinsic resistance to this species.</title>
        <authorList>
            <person name="Wels M."/>
            <person name="Siezen R.J."/>
            <person name="Johansen E."/>
            <person name="Stuer-Lauridsen B."/>
            <person name="Bjerre K."/>
            <person name="Nielsen B.K.K."/>
        </authorList>
    </citation>
    <scope>NUCLEOTIDE SEQUENCE [LARGE SCALE GENOMIC DNA]</scope>
    <source>
        <strain evidence="1 2">BAC-16736</strain>
    </source>
</reference>
<comment type="caution">
    <text evidence="1">The sequence shown here is derived from an EMBL/GenBank/DDBJ whole genome shotgun (WGS) entry which is preliminary data.</text>
</comment>
<organism evidence="1 2">
    <name type="scientific">Bacillus licheniformis</name>
    <dbReference type="NCBI Taxonomy" id="1402"/>
    <lineage>
        <taxon>Bacteria</taxon>
        <taxon>Bacillati</taxon>
        <taxon>Bacillota</taxon>
        <taxon>Bacilli</taxon>
        <taxon>Bacillales</taxon>
        <taxon>Bacillaceae</taxon>
        <taxon>Bacillus</taxon>
    </lineage>
</organism>
<sequence length="42" mass="4835">MAFREKVSMPCQSGGEKNLLHVQVKKVLFLLKRSFCLLGKRN</sequence>
<evidence type="ECO:0000313" key="2">
    <source>
        <dbReference type="Proteomes" id="UP000435910"/>
    </source>
</evidence>
<accession>A0A8B5YHL8</accession>